<dbReference type="Pfam" id="PF09926">
    <property type="entry name" value="DUF2158"/>
    <property type="match status" value="1"/>
</dbReference>
<dbReference type="InterPro" id="IPR019226">
    <property type="entry name" value="DUF2158"/>
</dbReference>
<reference evidence="1 2" key="1">
    <citation type="submission" date="2018-12" db="EMBL/GenBank/DDBJ databases">
        <title>Hymenobacter gummosus sp. nov., isolated from a spring.</title>
        <authorList>
            <person name="Nie L."/>
        </authorList>
    </citation>
    <scope>NUCLEOTIDE SEQUENCE [LARGE SCALE GENOMIC DNA]</scope>
    <source>
        <strain evidence="1 2">KCTC 52166</strain>
    </source>
</reference>
<proteinExistence type="predicted"/>
<name>A0A3S0IQW8_9BACT</name>
<sequence>MADQPFKPGDIVQLKSGGPKMTVERKDGFRISLPGEADKVDCQWFVGNKLQHGSFYPESLKAVE</sequence>
<dbReference type="Proteomes" id="UP000282184">
    <property type="component" value="Unassembled WGS sequence"/>
</dbReference>
<evidence type="ECO:0000313" key="1">
    <source>
        <dbReference type="EMBL" id="RTQ52312.1"/>
    </source>
</evidence>
<evidence type="ECO:0000313" key="2">
    <source>
        <dbReference type="Proteomes" id="UP000282184"/>
    </source>
</evidence>
<dbReference type="AlphaFoldDB" id="A0A3S0IQW8"/>
<comment type="caution">
    <text evidence="1">The sequence shown here is derived from an EMBL/GenBank/DDBJ whole genome shotgun (WGS) entry which is preliminary data.</text>
</comment>
<gene>
    <name evidence="1" type="ORF">EJV47_04625</name>
</gene>
<dbReference type="EMBL" id="RXOF01000002">
    <property type="protein sequence ID" value="RTQ52312.1"/>
    <property type="molecule type" value="Genomic_DNA"/>
</dbReference>
<accession>A0A3S0IQW8</accession>
<keyword evidence="2" id="KW-1185">Reference proteome</keyword>
<dbReference type="RefSeq" id="WP_126691969.1">
    <property type="nucleotide sequence ID" value="NZ_RXOF01000002.1"/>
</dbReference>
<dbReference type="OrthoDB" id="1264301at2"/>
<protein>
    <submittedName>
        <fullName evidence="1">DUF2158 domain-containing protein</fullName>
    </submittedName>
</protein>
<organism evidence="1 2">
    <name type="scientific">Hymenobacter gummosus</name>
    <dbReference type="NCBI Taxonomy" id="1776032"/>
    <lineage>
        <taxon>Bacteria</taxon>
        <taxon>Pseudomonadati</taxon>
        <taxon>Bacteroidota</taxon>
        <taxon>Cytophagia</taxon>
        <taxon>Cytophagales</taxon>
        <taxon>Hymenobacteraceae</taxon>
        <taxon>Hymenobacter</taxon>
    </lineage>
</organism>